<feature type="domain" description="GED" evidence="4">
    <location>
        <begin position="662"/>
        <end position="756"/>
    </location>
</feature>
<dbReference type="GO" id="GO:0005874">
    <property type="term" value="C:microtubule"/>
    <property type="evidence" value="ECO:0007669"/>
    <property type="project" value="TreeGrafter"/>
</dbReference>
<dbReference type="GO" id="GO:0005886">
    <property type="term" value="C:plasma membrane"/>
    <property type="evidence" value="ECO:0007669"/>
    <property type="project" value="TreeGrafter"/>
</dbReference>
<dbReference type="PANTHER" id="PTHR11566">
    <property type="entry name" value="DYNAMIN"/>
    <property type="match status" value="1"/>
</dbReference>
<dbReference type="GO" id="GO:0005525">
    <property type="term" value="F:GTP binding"/>
    <property type="evidence" value="ECO:0007669"/>
    <property type="project" value="InterPro"/>
</dbReference>
<dbReference type="InParanoid" id="A0A067N0B6"/>
<dbReference type="SMART" id="SM00302">
    <property type="entry name" value="GED"/>
    <property type="match status" value="1"/>
</dbReference>
<dbReference type="EMBL" id="KL198016">
    <property type="protein sequence ID" value="KDQ21433.1"/>
    <property type="molecule type" value="Genomic_DNA"/>
</dbReference>
<dbReference type="InterPro" id="IPR003130">
    <property type="entry name" value="GED"/>
</dbReference>
<dbReference type="Proteomes" id="UP000027195">
    <property type="component" value="Unassembled WGS sequence"/>
</dbReference>
<dbReference type="InterPro" id="IPR022812">
    <property type="entry name" value="Dynamin"/>
</dbReference>
<evidence type="ECO:0000256" key="3">
    <source>
        <dbReference type="SAM" id="MobiDB-lite"/>
    </source>
</evidence>
<dbReference type="InterPro" id="IPR027417">
    <property type="entry name" value="P-loop_NTPase"/>
</dbReference>
<dbReference type="Pfam" id="PF02212">
    <property type="entry name" value="GED"/>
    <property type="match status" value="1"/>
</dbReference>
<dbReference type="GO" id="GO:0008017">
    <property type="term" value="F:microtubule binding"/>
    <property type="evidence" value="ECO:0007669"/>
    <property type="project" value="TreeGrafter"/>
</dbReference>
<feature type="domain" description="Dynamin-type G" evidence="5">
    <location>
        <begin position="40"/>
        <end position="349"/>
    </location>
</feature>
<accession>A0A067N0B6</accession>
<evidence type="ECO:0000313" key="6">
    <source>
        <dbReference type="EMBL" id="KDQ21433.1"/>
    </source>
</evidence>
<dbReference type="PROSITE" id="PS51718">
    <property type="entry name" value="G_DYNAMIN_2"/>
    <property type="match status" value="1"/>
</dbReference>
<evidence type="ECO:0000259" key="4">
    <source>
        <dbReference type="PROSITE" id="PS51388"/>
    </source>
</evidence>
<evidence type="ECO:0000313" key="7">
    <source>
        <dbReference type="Proteomes" id="UP000027195"/>
    </source>
</evidence>
<dbReference type="CDD" id="cd08771">
    <property type="entry name" value="DLP_1"/>
    <property type="match status" value="1"/>
</dbReference>
<dbReference type="InterPro" id="IPR045063">
    <property type="entry name" value="Dynamin_N"/>
</dbReference>
<keyword evidence="2" id="KW-0342">GTP-binding</keyword>
<dbReference type="PANTHER" id="PTHR11566:SF131">
    <property type="entry name" value="GTPASE, PUTATIVE (AFU_ORTHOLOGUE AFUA_6G07630)-RELATED"/>
    <property type="match status" value="1"/>
</dbReference>
<dbReference type="Gene3D" id="3.40.50.300">
    <property type="entry name" value="P-loop containing nucleotide triphosphate hydrolases"/>
    <property type="match status" value="1"/>
</dbReference>
<keyword evidence="1" id="KW-0547">Nucleotide-binding</keyword>
<dbReference type="PROSITE" id="PS51388">
    <property type="entry name" value="GED"/>
    <property type="match status" value="1"/>
</dbReference>
<dbReference type="GO" id="GO:0003924">
    <property type="term" value="F:GTPase activity"/>
    <property type="evidence" value="ECO:0007669"/>
    <property type="project" value="InterPro"/>
</dbReference>
<dbReference type="InterPro" id="IPR000375">
    <property type="entry name" value="Dynamin_stalk"/>
</dbReference>
<dbReference type="SMART" id="SM00053">
    <property type="entry name" value="DYNc"/>
    <property type="match status" value="1"/>
</dbReference>
<evidence type="ECO:0000256" key="1">
    <source>
        <dbReference type="ARBA" id="ARBA00022741"/>
    </source>
</evidence>
<feature type="region of interest" description="Disordered" evidence="3">
    <location>
        <begin position="428"/>
        <end position="469"/>
    </location>
</feature>
<dbReference type="InterPro" id="IPR020850">
    <property type="entry name" value="GED_dom"/>
</dbReference>
<dbReference type="Pfam" id="PF01031">
    <property type="entry name" value="Dynamin_M"/>
    <property type="match status" value="2"/>
</dbReference>
<evidence type="ECO:0008006" key="8">
    <source>
        <dbReference type="Google" id="ProtNLM"/>
    </source>
</evidence>
<gene>
    <name evidence="6" type="ORF">BOTBODRAFT_98847</name>
</gene>
<dbReference type="SUPFAM" id="SSF52540">
    <property type="entry name" value="P-loop containing nucleoside triphosphate hydrolases"/>
    <property type="match status" value="1"/>
</dbReference>
<dbReference type="Gene3D" id="1.20.120.1240">
    <property type="entry name" value="Dynamin, middle domain"/>
    <property type="match status" value="1"/>
</dbReference>
<dbReference type="InterPro" id="IPR001401">
    <property type="entry name" value="Dynamin_GTPase"/>
</dbReference>
<proteinExistence type="predicted"/>
<sequence length="756" mass="85401">MSLDRESLHIDNLSTSNYARRRSQLMQLIKQLRAVGAQADVDLPRIAVIGNQSAGKSSLVEAISGITVPRDSGTCTRCPMECRLATSSDPWYCQVSLRFEYDEFGKPLKDVREILFGPGLSEHEKDRVELVLRRAQTAILNPHVPHTNFLDLDVEELKGFKHGQALKFSRNVVCLDISGPEQTDLSFVDLPGIIQNDEPDIVRLVEDLVVTNIKGNCLILVALPMTDDIENQKAARLAKQEDQTGRRTIGVLTKPDYLTSGSTKRRQDWLDVIEGRVHRLKHGYFVTRQPDDDERAQGITSERARQVESEFFDTHAPWNMSMEPGRFGTRNLTATLSKLLTEIIDESLPALRSEVHSSLEKCRTALEQLPRPVDDPSTEVLNMITWFSSELKEHANGLPGCEKMVQTNRATYHDFKVSVRRTVPRFYPFKDKKNGQGRSFDPDSTDDSDGEESIRASDKPSPTVERSKPMYLKDMRKHIKSCLTWELPGNVPYHAKTALISNITQQWQDPAKECFHGVADALRLALSGIIDKKFSRFKALEAHVRELVFEEVRVRQEQGLLTLEMILKLEGPPLFTQNTHYNASVRDKWLAKYKSAKRSAPAQEPLPTLPYVGSPDEMPNGYGSRGAAMSIEDALASLAKAGYNVTRESLAKLAPVDEYEEELGVMADVRAYFQVAYKRVIDYVPLAIEHTFVRALVEGIQGSLIKKLRLGEPDSRQRCALFLNEDQNVVLLREELEARRHRLEQANHELLNFGGF</sequence>
<dbReference type="Pfam" id="PF00350">
    <property type="entry name" value="Dynamin_N"/>
    <property type="match status" value="1"/>
</dbReference>
<dbReference type="AlphaFoldDB" id="A0A067N0B6"/>
<reference evidence="7" key="1">
    <citation type="journal article" date="2014" name="Proc. Natl. Acad. Sci. U.S.A.">
        <title>Extensive sampling of basidiomycete genomes demonstrates inadequacy of the white-rot/brown-rot paradigm for wood decay fungi.</title>
        <authorList>
            <person name="Riley R."/>
            <person name="Salamov A.A."/>
            <person name="Brown D.W."/>
            <person name="Nagy L.G."/>
            <person name="Floudas D."/>
            <person name="Held B.W."/>
            <person name="Levasseur A."/>
            <person name="Lombard V."/>
            <person name="Morin E."/>
            <person name="Otillar R."/>
            <person name="Lindquist E.A."/>
            <person name="Sun H."/>
            <person name="LaButti K.M."/>
            <person name="Schmutz J."/>
            <person name="Jabbour D."/>
            <person name="Luo H."/>
            <person name="Baker S.E."/>
            <person name="Pisabarro A.G."/>
            <person name="Walton J.D."/>
            <person name="Blanchette R.A."/>
            <person name="Henrissat B."/>
            <person name="Martin F."/>
            <person name="Cullen D."/>
            <person name="Hibbett D.S."/>
            <person name="Grigoriev I.V."/>
        </authorList>
    </citation>
    <scope>NUCLEOTIDE SEQUENCE [LARGE SCALE GENOMIC DNA]</scope>
    <source>
        <strain evidence="7">FD-172 SS1</strain>
    </source>
</reference>
<evidence type="ECO:0000256" key="2">
    <source>
        <dbReference type="ARBA" id="ARBA00023134"/>
    </source>
</evidence>
<organism evidence="6 7">
    <name type="scientific">Botryobasidium botryosum (strain FD-172 SS1)</name>
    <dbReference type="NCBI Taxonomy" id="930990"/>
    <lineage>
        <taxon>Eukaryota</taxon>
        <taxon>Fungi</taxon>
        <taxon>Dikarya</taxon>
        <taxon>Basidiomycota</taxon>
        <taxon>Agaricomycotina</taxon>
        <taxon>Agaricomycetes</taxon>
        <taxon>Cantharellales</taxon>
        <taxon>Botryobasidiaceae</taxon>
        <taxon>Botryobasidium</taxon>
    </lineage>
</organism>
<evidence type="ECO:0000259" key="5">
    <source>
        <dbReference type="PROSITE" id="PS51718"/>
    </source>
</evidence>
<protein>
    <recommendedName>
        <fullName evidence="8">GED domain-containing protein</fullName>
    </recommendedName>
</protein>
<keyword evidence="7" id="KW-1185">Reference proteome</keyword>
<dbReference type="PRINTS" id="PR00195">
    <property type="entry name" value="DYNAMIN"/>
</dbReference>
<dbReference type="STRING" id="930990.A0A067N0B6"/>
<dbReference type="InterPro" id="IPR030381">
    <property type="entry name" value="G_DYNAMIN_dom"/>
</dbReference>
<dbReference type="HOGENOM" id="CLU_008964_4_1_1"/>
<dbReference type="OrthoDB" id="5061070at2759"/>
<name>A0A067N0B6_BOTB1</name>
<dbReference type="GO" id="GO:0031623">
    <property type="term" value="P:receptor internalization"/>
    <property type="evidence" value="ECO:0007669"/>
    <property type="project" value="TreeGrafter"/>
</dbReference>
<dbReference type="GO" id="GO:0005737">
    <property type="term" value="C:cytoplasm"/>
    <property type="evidence" value="ECO:0007669"/>
    <property type="project" value="TreeGrafter"/>
</dbReference>